<feature type="transmembrane region" description="Helical" evidence="1">
    <location>
        <begin position="158"/>
        <end position="176"/>
    </location>
</feature>
<keyword evidence="1" id="KW-0472">Membrane</keyword>
<keyword evidence="1" id="KW-1133">Transmembrane helix</keyword>
<evidence type="ECO:0000313" key="4">
    <source>
        <dbReference type="EMBL" id="SCZ86998.1"/>
    </source>
</evidence>
<evidence type="ECO:0000313" key="5">
    <source>
        <dbReference type="Proteomes" id="UP000198729"/>
    </source>
</evidence>
<keyword evidence="1" id="KW-0812">Transmembrane</keyword>
<dbReference type="STRING" id="51642.NSMM_350049"/>
<dbReference type="EMBL" id="FMWO01000042">
    <property type="protein sequence ID" value="SCZ85185.1"/>
    <property type="molecule type" value="Genomic_DNA"/>
</dbReference>
<sequence>MVRRSIQTVLVCCGLIGAVSASNVQAHGAVPLEEDVCVRQIGENMVHLSAYQPQHDQTGQYCTEIPIAGETYLVIDLIDPALRNMPVSLKVYRGATPEGETIAQVNADYYPNGVINGLERLDQGLYSLLVTAEGVPPLNYHYQLRVEMVDYAKMARQAVGPAIVLLVLSWLIFKLVQSGRISKWFRTRKNR</sequence>
<dbReference type="EMBL" id="FMWO01000100">
    <property type="protein sequence ID" value="SCZ86998.1"/>
    <property type="molecule type" value="Genomic_DNA"/>
</dbReference>
<protein>
    <submittedName>
        <fullName evidence="4">Uncharacterized protein</fullName>
    </submittedName>
</protein>
<name>A0A1G5SIN5_9PROT</name>
<dbReference type="Proteomes" id="UP000198729">
    <property type="component" value="Unassembled WGS sequence"/>
</dbReference>
<organism evidence="4 5">
    <name type="scientific">Nitrosomonas mobilis</name>
    <dbReference type="NCBI Taxonomy" id="51642"/>
    <lineage>
        <taxon>Bacteria</taxon>
        <taxon>Pseudomonadati</taxon>
        <taxon>Pseudomonadota</taxon>
        <taxon>Betaproteobacteria</taxon>
        <taxon>Nitrosomonadales</taxon>
        <taxon>Nitrosomonadaceae</taxon>
        <taxon>Nitrosomonas</taxon>
    </lineage>
</organism>
<gene>
    <name evidence="3" type="ORF">NSMM_350049</name>
    <name evidence="4" type="ORF">NSMM_880004</name>
</gene>
<feature type="signal peptide" evidence="2">
    <location>
        <begin position="1"/>
        <end position="26"/>
    </location>
</feature>
<proteinExistence type="predicted"/>
<keyword evidence="2" id="KW-0732">Signal</keyword>
<feature type="chain" id="PRO_5011894619" evidence="2">
    <location>
        <begin position="27"/>
        <end position="191"/>
    </location>
</feature>
<evidence type="ECO:0000313" key="3">
    <source>
        <dbReference type="EMBL" id="SCZ85185.1"/>
    </source>
</evidence>
<accession>A0A1G5SIN5</accession>
<dbReference type="AlphaFoldDB" id="A0A1G5SIN5"/>
<evidence type="ECO:0000256" key="2">
    <source>
        <dbReference type="SAM" id="SignalP"/>
    </source>
</evidence>
<dbReference type="RefSeq" id="WP_176753861.1">
    <property type="nucleotide sequence ID" value="NZ_FMWO01000042.1"/>
</dbReference>
<evidence type="ECO:0000256" key="1">
    <source>
        <dbReference type="SAM" id="Phobius"/>
    </source>
</evidence>
<reference evidence="4 5" key="1">
    <citation type="submission" date="2016-10" db="EMBL/GenBank/DDBJ databases">
        <authorList>
            <person name="de Groot N.N."/>
        </authorList>
    </citation>
    <scope>NUCLEOTIDE SEQUENCE [LARGE SCALE GENOMIC DNA]</scope>
    <source>
        <strain evidence="4">1</strain>
    </source>
</reference>
<keyword evidence="5" id="KW-1185">Reference proteome</keyword>